<gene>
    <name evidence="4" type="ORF">RM812_16545</name>
</gene>
<organism evidence="4 5">
    <name type="scientific">Streptomyces lancefieldiae</name>
    <dbReference type="NCBI Taxonomy" id="3075520"/>
    <lineage>
        <taxon>Bacteria</taxon>
        <taxon>Bacillati</taxon>
        <taxon>Actinomycetota</taxon>
        <taxon>Actinomycetes</taxon>
        <taxon>Kitasatosporales</taxon>
        <taxon>Streptomycetaceae</taxon>
        <taxon>Streptomyces</taxon>
    </lineage>
</organism>
<proteinExistence type="inferred from homology"/>
<evidence type="ECO:0000256" key="2">
    <source>
        <dbReference type="ARBA" id="ARBA00022679"/>
    </source>
</evidence>
<keyword evidence="5" id="KW-1185">Reference proteome</keyword>
<dbReference type="RefSeq" id="WP_311573318.1">
    <property type="nucleotide sequence ID" value="NZ_JAVRFH010000014.1"/>
</dbReference>
<dbReference type="Pfam" id="PF16715">
    <property type="entry name" value="CDPS"/>
    <property type="match status" value="1"/>
</dbReference>
<evidence type="ECO:0000313" key="5">
    <source>
        <dbReference type="Proteomes" id="UP001180724"/>
    </source>
</evidence>
<name>A0ABU3ANQ9_9ACTN</name>
<evidence type="ECO:0000313" key="4">
    <source>
        <dbReference type="EMBL" id="MDT0611829.1"/>
    </source>
</evidence>
<sequence>MRTDHSFVVEPYSENCRAVYGRREHVVVGVSPGNSYFRVGLLADLLGWLRAEFKQIDVVIPDSALVHTYVALGYPAEKASKKAHAETSVLRNRVLRAWEMSGNPRDVDGVHRMSELSSHSCYQKLLASAEGILTGDPRLRETALGMSREVLLARRPGCDPTCHQLEHALRYITAELPFFLGSAEIFGVPSSLCFYHQRIPLANDLFAGRSGLRAPERQGYAVIRPRHHAENRQKGSTT</sequence>
<dbReference type="NCBIfam" id="TIGR04539">
    <property type="entry name" value="tRNA_cyclodipep"/>
    <property type="match status" value="1"/>
</dbReference>
<reference evidence="4" key="1">
    <citation type="submission" date="2024-05" db="EMBL/GenBank/DDBJ databases">
        <title>30 novel species of actinomycetes from the DSMZ collection.</title>
        <authorList>
            <person name="Nouioui I."/>
        </authorList>
    </citation>
    <scope>NUCLEOTIDE SEQUENCE</scope>
    <source>
        <strain evidence="4">DSM 40712</strain>
    </source>
</reference>
<dbReference type="Gene3D" id="3.40.50.11710">
    <property type="entry name" value="Cyclodipeptide synthase"/>
    <property type="match status" value="1"/>
</dbReference>
<evidence type="ECO:0000256" key="3">
    <source>
        <dbReference type="ARBA" id="ARBA00030771"/>
    </source>
</evidence>
<protein>
    <recommendedName>
        <fullName evidence="3">Cyclodipeptide synthase</fullName>
    </recommendedName>
</protein>
<evidence type="ECO:0000256" key="1">
    <source>
        <dbReference type="ARBA" id="ARBA00006034"/>
    </source>
</evidence>
<dbReference type="EMBL" id="JAVRFH010000014">
    <property type="protein sequence ID" value="MDT0611829.1"/>
    <property type="molecule type" value="Genomic_DNA"/>
</dbReference>
<keyword evidence="2" id="KW-0808">Transferase</keyword>
<comment type="similarity">
    <text evidence="1">Belongs to the CDPS family.</text>
</comment>
<dbReference type="Proteomes" id="UP001180724">
    <property type="component" value="Unassembled WGS sequence"/>
</dbReference>
<comment type="caution">
    <text evidence="4">The sequence shown here is derived from an EMBL/GenBank/DDBJ whole genome shotgun (WGS) entry which is preliminary data.</text>
</comment>
<accession>A0ABU3ANQ9</accession>
<dbReference type="InterPro" id="IPR030903">
    <property type="entry name" value="CDPS"/>
</dbReference>
<dbReference type="InterPro" id="IPR038622">
    <property type="entry name" value="CDPS_sf"/>
</dbReference>